<dbReference type="PANTHER" id="PTHR22576:SF37">
    <property type="entry name" value="MUCOSA-ASSOCIATED LYMPHOID TISSUE LYMPHOMA TRANSLOCATION PROTEIN 1"/>
    <property type="match status" value="1"/>
</dbReference>
<dbReference type="EMBL" id="CP107246">
    <property type="protein sequence ID" value="WIM04928.1"/>
    <property type="molecule type" value="Genomic_DNA"/>
</dbReference>
<dbReference type="InterPro" id="IPR011600">
    <property type="entry name" value="Pept_C14_caspase"/>
</dbReference>
<sequence>MRILASLALLAWSGMAAGQGFRPPAFFGGVPGMAQFQAIQMQRHQARTLLYREALEELRKNPAAADVPECPAGGAPAGTLCLARAETPPAPPQAPPARRRLAVLIGNNDYKNPIPELETPVADVGRTAEILKNRFGFEPRVLKNAGKAQIVEALNKIAAEATPEDSVLLFYAGHGYLMDDTKMGFWIPVDASVKTAAGWISNTDISRLLAAIKARQLILVSDSCFSGSLTKEQKIGAGGAANRDEVLRRRSVLVLSSGGDEPVSDEGKEGHSIFAWNLIKTLEAADGVTPGYEVYRQVRGRVMKDYPQEPQYGAVVSAGHASGGEYLFDAGAAAATTAR</sequence>
<keyword evidence="1" id="KW-0732">Signal</keyword>
<dbReference type="PROSITE" id="PS50208">
    <property type="entry name" value="CASPASE_P20"/>
    <property type="match status" value="1"/>
</dbReference>
<dbReference type="Pfam" id="PF00656">
    <property type="entry name" value="Peptidase_C14"/>
    <property type="match status" value="1"/>
</dbReference>
<evidence type="ECO:0000256" key="1">
    <source>
        <dbReference type="SAM" id="SignalP"/>
    </source>
</evidence>
<reference evidence="3" key="1">
    <citation type="journal article" date="2023" name="Nat. Microbiol.">
        <title>Enrichment and characterization of a nitric oxide-reducing microbial community in a continuous bioreactor.</title>
        <authorList>
            <person name="Garrido-Amador P."/>
            <person name="Stortenbeker N."/>
            <person name="Wessels H.J.C.T."/>
            <person name="Speth D.R."/>
            <person name="Garcia-Heredia I."/>
            <person name="Kartal B."/>
        </authorList>
    </citation>
    <scope>NUCLEOTIDE SEQUENCE</scope>
    <source>
        <strain evidence="3">MAG1</strain>
    </source>
</reference>
<dbReference type="AlphaFoldDB" id="A0AA49FK13"/>
<feature type="domain" description="Caspase family p20" evidence="2">
    <location>
        <begin position="98"/>
        <end position="175"/>
    </location>
</feature>
<evidence type="ECO:0000313" key="3">
    <source>
        <dbReference type="EMBL" id="WIM04928.1"/>
    </source>
</evidence>
<protein>
    <submittedName>
        <fullName evidence="3">Caspase family protein</fullName>
    </submittedName>
</protein>
<organism evidence="3">
    <name type="scientific">Candidatus Nitricoxidivorans perseverans</name>
    <dbReference type="NCBI Taxonomy" id="2975601"/>
    <lineage>
        <taxon>Bacteria</taxon>
        <taxon>Pseudomonadati</taxon>
        <taxon>Pseudomonadota</taxon>
        <taxon>Betaproteobacteria</taxon>
        <taxon>Nitrosomonadales</taxon>
        <taxon>Sterolibacteriaceae</taxon>
        <taxon>Candidatus Nitricoxidivorans</taxon>
    </lineage>
</organism>
<dbReference type="InterPro" id="IPR052039">
    <property type="entry name" value="Caspase-related_regulators"/>
</dbReference>
<dbReference type="InterPro" id="IPR001309">
    <property type="entry name" value="Pept_C14_p20"/>
</dbReference>
<name>A0AA49FK13_9PROT</name>
<dbReference type="Gene3D" id="3.40.50.1460">
    <property type="match status" value="1"/>
</dbReference>
<feature type="chain" id="PRO_5041458315" evidence="1">
    <location>
        <begin position="17"/>
        <end position="339"/>
    </location>
</feature>
<dbReference type="GO" id="GO:0004197">
    <property type="term" value="F:cysteine-type endopeptidase activity"/>
    <property type="evidence" value="ECO:0007669"/>
    <property type="project" value="InterPro"/>
</dbReference>
<proteinExistence type="predicted"/>
<dbReference type="SUPFAM" id="SSF52129">
    <property type="entry name" value="Caspase-like"/>
    <property type="match status" value="1"/>
</dbReference>
<dbReference type="KEGG" id="npv:OHM77_09475"/>
<dbReference type="InterPro" id="IPR029030">
    <property type="entry name" value="Caspase-like_dom_sf"/>
</dbReference>
<dbReference type="Proteomes" id="UP001234916">
    <property type="component" value="Chromosome"/>
</dbReference>
<evidence type="ECO:0000259" key="2">
    <source>
        <dbReference type="PROSITE" id="PS50208"/>
    </source>
</evidence>
<accession>A0AA49FK13</accession>
<dbReference type="GO" id="GO:0006508">
    <property type="term" value="P:proteolysis"/>
    <property type="evidence" value="ECO:0007669"/>
    <property type="project" value="InterPro"/>
</dbReference>
<gene>
    <name evidence="3" type="ORF">OHM77_09475</name>
</gene>
<feature type="signal peptide" evidence="1">
    <location>
        <begin position="1"/>
        <end position="16"/>
    </location>
</feature>
<dbReference type="PANTHER" id="PTHR22576">
    <property type="entry name" value="MUCOSA ASSOCIATED LYMPHOID TISSUE LYMPHOMA TRANSLOCATION PROTEIN 1/PARACASPASE"/>
    <property type="match status" value="1"/>
</dbReference>